<organism evidence="6 7">
    <name type="scientific">Candidatus Shapirobacteria bacterium RBG_13_44_7</name>
    <dbReference type="NCBI Taxonomy" id="1802149"/>
    <lineage>
        <taxon>Bacteria</taxon>
        <taxon>Candidatus Shapironibacteriota</taxon>
    </lineage>
</organism>
<dbReference type="EMBL" id="MGDJ01000030">
    <property type="protein sequence ID" value="OGL52266.1"/>
    <property type="molecule type" value="Genomic_DNA"/>
</dbReference>
<comment type="caution">
    <text evidence="6">The sequence shown here is derived from an EMBL/GenBank/DDBJ whole genome shotgun (WGS) entry which is preliminary data.</text>
</comment>
<feature type="compositionally biased region" description="Polar residues" evidence="4">
    <location>
        <begin position="23"/>
        <end position="33"/>
    </location>
</feature>
<dbReference type="Proteomes" id="UP000185874">
    <property type="component" value="Unassembled WGS sequence"/>
</dbReference>
<gene>
    <name evidence="6" type="ORF">A3K55_00665</name>
</gene>
<dbReference type="PANTHER" id="PTHR45625">
    <property type="entry name" value="PEPTIDYL-PROLYL CIS-TRANS ISOMERASE-RELATED"/>
    <property type="match status" value="1"/>
</dbReference>
<evidence type="ECO:0000313" key="6">
    <source>
        <dbReference type="EMBL" id="OGL52266.1"/>
    </source>
</evidence>
<feature type="compositionally biased region" description="Low complexity" evidence="4">
    <location>
        <begin position="34"/>
        <end position="47"/>
    </location>
</feature>
<dbReference type="PROSITE" id="PS51257">
    <property type="entry name" value="PROKAR_LIPOPROTEIN"/>
    <property type="match status" value="1"/>
</dbReference>
<dbReference type="GO" id="GO:0003755">
    <property type="term" value="F:peptidyl-prolyl cis-trans isomerase activity"/>
    <property type="evidence" value="ECO:0007669"/>
    <property type="project" value="UniProtKB-UniRule"/>
</dbReference>
<proteinExistence type="inferred from homology"/>
<feature type="signal peptide" evidence="3">
    <location>
        <begin position="1"/>
        <end position="19"/>
    </location>
</feature>
<keyword evidence="3" id="KW-0732">Signal</keyword>
<evidence type="ECO:0000256" key="1">
    <source>
        <dbReference type="ARBA" id="ARBA00023110"/>
    </source>
</evidence>
<dbReference type="PANTHER" id="PTHR45625:SF4">
    <property type="entry name" value="PEPTIDYLPROLYL ISOMERASE DOMAIN AND WD REPEAT-CONTAINING PROTEIN 1"/>
    <property type="match status" value="1"/>
</dbReference>
<evidence type="ECO:0000256" key="2">
    <source>
        <dbReference type="ARBA" id="ARBA00023235"/>
    </source>
</evidence>
<dbReference type="SUPFAM" id="SSF50891">
    <property type="entry name" value="Cyclophilin-like"/>
    <property type="match status" value="1"/>
</dbReference>
<evidence type="ECO:0000256" key="4">
    <source>
        <dbReference type="SAM" id="MobiDB-lite"/>
    </source>
</evidence>
<feature type="domain" description="PPIase cyclophilin-type" evidence="5">
    <location>
        <begin position="50"/>
        <end position="180"/>
    </location>
</feature>
<protein>
    <recommendedName>
        <fullName evidence="3">Peptidyl-prolyl cis-trans isomerase</fullName>
        <shortName evidence="3">PPIase</shortName>
        <ecNumber evidence="3">5.2.1.8</ecNumber>
    </recommendedName>
</protein>
<dbReference type="PROSITE" id="PS50072">
    <property type="entry name" value="CSA_PPIASE_2"/>
    <property type="match status" value="1"/>
</dbReference>
<dbReference type="InterPro" id="IPR029000">
    <property type="entry name" value="Cyclophilin-like_dom_sf"/>
</dbReference>
<comment type="function">
    <text evidence="3">PPIases accelerate the folding of proteins. It catalyzes the cis-trans isomerization of proline imidic peptide bonds in oligopeptides.</text>
</comment>
<accession>A0A1F7SEN0</accession>
<keyword evidence="2 3" id="KW-0413">Isomerase</keyword>
<feature type="chain" id="PRO_5009028803" description="Peptidyl-prolyl cis-trans isomerase" evidence="3">
    <location>
        <begin position="20"/>
        <end position="193"/>
    </location>
</feature>
<sequence>MIKFLIPLATALLFSACSLFPKSSPSTSEVLPNTSPSVSTPSTKSTPAPLPTVITLKTKYGPIAIKLYLQDAPNTTQNFIQKVNSGFYNKLKFHRVEPGFVVQGGDPLGNGTGGGKIASEINDIPFKRGSVGLARGQIKVESNDSQFFICLNDLNCQHLTSEYVNFGEVVSGMEFVDQIQVGDQIIEMTPYTK</sequence>
<dbReference type="EC" id="5.2.1.8" evidence="3"/>
<evidence type="ECO:0000259" key="5">
    <source>
        <dbReference type="PROSITE" id="PS50072"/>
    </source>
</evidence>
<comment type="similarity">
    <text evidence="3">Belongs to the cyclophilin-type PPIase family.</text>
</comment>
<dbReference type="Gene3D" id="2.40.100.10">
    <property type="entry name" value="Cyclophilin-like"/>
    <property type="match status" value="1"/>
</dbReference>
<dbReference type="InterPro" id="IPR002130">
    <property type="entry name" value="Cyclophilin-type_PPIase_dom"/>
</dbReference>
<reference evidence="6 7" key="1">
    <citation type="journal article" date="2016" name="Nat. Commun.">
        <title>Thousands of microbial genomes shed light on interconnected biogeochemical processes in an aquifer system.</title>
        <authorList>
            <person name="Anantharaman K."/>
            <person name="Brown C.T."/>
            <person name="Hug L.A."/>
            <person name="Sharon I."/>
            <person name="Castelle C.J."/>
            <person name="Probst A.J."/>
            <person name="Thomas B.C."/>
            <person name="Singh A."/>
            <person name="Wilkins M.J."/>
            <person name="Karaoz U."/>
            <person name="Brodie E.L."/>
            <person name="Williams K.H."/>
            <person name="Hubbard S.S."/>
            <person name="Banfield J.F."/>
        </authorList>
    </citation>
    <scope>NUCLEOTIDE SEQUENCE [LARGE SCALE GENOMIC DNA]</scope>
</reference>
<dbReference type="PRINTS" id="PR00153">
    <property type="entry name" value="CSAPPISMRASE"/>
</dbReference>
<evidence type="ECO:0000256" key="3">
    <source>
        <dbReference type="RuleBase" id="RU363019"/>
    </source>
</evidence>
<feature type="region of interest" description="Disordered" evidence="4">
    <location>
        <begin position="23"/>
        <end position="47"/>
    </location>
</feature>
<dbReference type="InterPro" id="IPR044666">
    <property type="entry name" value="Cyclophilin_A-like"/>
</dbReference>
<comment type="catalytic activity">
    <reaction evidence="3">
        <text>[protein]-peptidylproline (omega=180) = [protein]-peptidylproline (omega=0)</text>
        <dbReference type="Rhea" id="RHEA:16237"/>
        <dbReference type="Rhea" id="RHEA-COMP:10747"/>
        <dbReference type="Rhea" id="RHEA-COMP:10748"/>
        <dbReference type="ChEBI" id="CHEBI:83833"/>
        <dbReference type="ChEBI" id="CHEBI:83834"/>
        <dbReference type="EC" id="5.2.1.8"/>
    </reaction>
</comment>
<dbReference type="Pfam" id="PF00160">
    <property type="entry name" value="Pro_isomerase"/>
    <property type="match status" value="1"/>
</dbReference>
<keyword evidence="1 3" id="KW-0697">Rotamase</keyword>
<dbReference type="AlphaFoldDB" id="A0A1F7SEN0"/>
<evidence type="ECO:0000313" key="7">
    <source>
        <dbReference type="Proteomes" id="UP000185874"/>
    </source>
</evidence>
<dbReference type="CDD" id="cd00317">
    <property type="entry name" value="cyclophilin"/>
    <property type="match status" value="1"/>
</dbReference>
<name>A0A1F7SEN0_9BACT</name>